<evidence type="ECO:0000256" key="6">
    <source>
        <dbReference type="ARBA" id="ARBA00023004"/>
    </source>
</evidence>
<dbReference type="GO" id="GO:0016705">
    <property type="term" value="F:oxidoreductase activity, acting on paired donors, with incorporation or reduction of molecular oxygen"/>
    <property type="evidence" value="ECO:0007669"/>
    <property type="project" value="InterPro"/>
</dbReference>
<dbReference type="InterPro" id="IPR001128">
    <property type="entry name" value="Cyt_P450"/>
</dbReference>
<accession>A0A8H4MZY3</accession>
<evidence type="ECO:0000256" key="7">
    <source>
        <dbReference type="ARBA" id="ARBA00023033"/>
    </source>
</evidence>
<keyword evidence="10" id="KW-0812">Transmembrane</keyword>
<keyword evidence="10" id="KW-1133">Transmembrane helix</keyword>
<organism evidence="11 12">
    <name type="scientific">Botryosphaeria dothidea</name>
    <dbReference type="NCBI Taxonomy" id="55169"/>
    <lineage>
        <taxon>Eukaryota</taxon>
        <taxon>Fungi</taxon>
        <taxon>Dikarya</taxon>
        <taxon>Ascomycota</taxon>
        <taxon>Pezizomycotina</taxon>
        <taxon>Dothideomycetes</taxon>
        <taxon>Dothideomycetes incertae sedis</taxon>
        <taxon>Botryosphaeriales</taxon>
        <taxon>Botryosphaeriaceae</taxon>
        <taxon>Botryosphaeria</taxon>
    </lineage>
</organism>
<dbReference type="PANTHER" id="PTHR46206">
    <property type="entry name" value="CYTOCHROME P450"/>
    <property type="match status" value="1"/>
</dbReference>
<evidence type="ECO:0000256" key="8">
    <source>
        <dbReference type="PIRSR" id="PIRSR602403-1"/>
    </source>
</evidence>
<evidence type="ECO:0000256" key="10">
    <source>
        <dbReference type="SAM" id="Phobius"/>
    </source>
</evidence>
<dbReference type="Proteomes" id="UP000572817">
    <property type="component" value="Unassembled WGS sequence"/>
</dbReference>
<sequence length="543" mass="60163">MAVLASVNPPASFPQLLGIIAVVAITYGLYALYGALTSQRPYPNILLVEGKGGVEAGKRRFIANSQGVVASAMMQAAKGVICQIYTDTGPKILLKPEHISEIKSDPNFSFDEINKTDFLAELNSFKPFIMGENAMELFKGIIRVNLTQSLGRLTVALSEETALALDTHFPPSKEWKQTPALAPHLVHFVAQLSARAFLGLPICRDPTWLRISGDWTRAFFSTTTVIRRYPPWLRELAFRFAPEVKTLKQTHRDAYRIIDAELQQRRAERREKGSERKAIDTLQWFDDAVAASGRTGELDIVNGQLSLTLAAIHTSSNALAHVLFDLAMRPALVDELRAEIVEVLGAEGSGNGSGKPVAQWQKTSLYRLRLLDSVLKESQRLNPFAVLLLKRVALRSCTLSDGTHIPCKQTDVSSRPKARATVAIPTTYMLDPARAYASASPPEVFDGHRFAALRASPGEENRWQYVTTGAEHFGFGVGTHSCPGRFFASNELKIALVHALVKYDWRLVGGAKQRPENWLTADQIFPNREAGLEYRSREEEIVL</sequence>
<proteinExistence type="inferred from homology"/>
<gene>
    <name evidence="11" type="ORF">GTA08_BOTSDO09809</name>
</gene>
<keyword evidence="4 8" id="KW-0479">Metal-binding</keyword>
<evidence type="ECO:0000256" key="9">
    <source>
        <dbReference type="RuleBase" id="RU000461"/>
    </source>
</evidence>
<keyword evidence="6 8" id="KW-0408">Iron</keyword>
<dbReference type="CDD" id="cd11041">
    <property type="entry name" value="CYP503A1-like"/>
    <property type="match status" value="1"/>
</dbReference>
<dbReference type="EMBL" id="WWBZ02000073">
    <property type="protein sequence ID" value="KAF4301993.1"/>
    <property type="molecule type" value="Genomic_DNA"/>
</dbReference>
<dbReference type="Gene3D" id="1.10.630.10">
    <property type="entry name" value="Cytochrome P450"/>
    <property type="match status" value="1"/>
</dbReference>
<keyword evidence="3 8" id="KW-0349">Heme</keyword>
<dbReference type="InterPro" id="IPR036396">
    <property type="entry name" value="Cyt_P450_sf"/>
</dbReference>
<dbReference type="InterPro" id="IPR017972">
    <property type="entry name" value="Cyt_P450_CS"/>
</dbReference>
<keyword evidence="12" id="KW-1185">Reference proteome</keyword>
<dbReference type="PRINTS" id="PR00385">
    <property type="entry name" value="P450"/>
</dbReference>
<dbReference type="SUPFAM" id="SSF48264">
    <property type="entry name" value="Cytochrome P450"/>
    <property type="match status" value="1"/>
</dbReference>
<protein>
    <submittedName>
        <fullName evidence="11">Cytochrome p450 protein</fullName>
    </submittedName>
</protein>
<keyword evidence="5 9" id="KW-0560">Oxidoreductase</keyword>
<feature type="binding site" description="axial binding residue" evidence="8">
    <location>
        <position position="482"/>
    </location>
    <ligand>
        <name>heme</name>
        <dbReference type="ChEBI" id="CHEBI:30413"/>
    </ligand>
    <ligandPart>
        <name>Fe</name>
        <dbReference type="ChEBI" id="CHEBI:18248"/>
    </ligandPart>
</feature>
<comment type="cofactor">
    <cofactor evidence="1 8">
        <name>heme</name>
        <dbReference type="ChEBI" id="CHEBI:30413"/>
    </cofactor>
</comment>
<evidence type="ECO:0000256" key="3">
    <source>
        <dbReference type="ARBA" id="ARBA00022617"/>
    </source>
</evidence>
<dbReference type="AlphaFoldDB" id="A0A8H4MZY3"/>
<keyword evidence="10" id="KW-0472">Membrane</keyword>
<dbReference type="OrthoDB" id="1844152at2759"/>
<comment type="similarity">
    <text evidence="2 9">Belongs to the cytochrome P450 family.</text>
</comment>
<evidence type="ECO:0000256" key="1">
    <source>
        <dbReference type="ARBA" id="ARBA00001971"/>
    </source>
</evidence>
<dbReference type="GO" id="GO:0005506">
    <property type="term" value="F:iron ion binding"/>
    <property type="evidence" value="ECO:0007669"/>
    <property type="project" value="InterPro"/>
</dbReference>
<evidence type="ECO:0000256" key="2">
    <source>
        <dbReference type="ARBA" id="ARBA00010617"/>
    </source>
</evidence>
<reference evidence="11" key="1">
    <citation type="submission" date="2020-04" db="EMBL/GenBank/DDBJ databases">
        <title>Genome Assembly and Annotation of Botryosphaeria dothidea sdau 11-99, a Latent Pathogen of Apple Fruit Ring Rot in China.</title>
        <authorList>
            <person name="Yu C."/>
            <person name="Diao Y."/>
            <person name="Lu Q."/>
            <person name="Zhao J."/>
            <person name="Cui S."/>
            <person name="Peng C."/>
            <person name="He B."/>
            <person name="Liu H."/>
        </authorList>
    </citation>
    <scope>NUCLEOTIDE SEQUENCE [LARGE SCALE GENOMIC DNA]</scope>
    <source>
        <strain evidence="11">Sdau11-99</strain>
    </source>
</reference>
<dbReference type="Pfam" id="PF00067">
    <property type="entry name" value="p450"/>
    <property type="match status" value="1"/>
</dbReference>
<dbReference type="InterPro" id="IPR002403">
    <property type="entry name" value="Cyt_P450_E_grp-IV"/>
</dbReference>
<evidence type="ECO:0000313" key="12">
    <source>
        <dbReference type="Proteomes" id="UP000572817"/>
    </source>
</evidence>
<name>A0A8H4MZY3_9PEZI</name>
<dbReference type="PROSITE" id="PS00086">
    <property type="entry name" value="CYTOCHROME_P450"/>
    <property type="match status" value="1"/>
</dbReference>
<dbReference type="PRINTS" id="PR00465">
    <property type="entry name" value="EP450IV"/>
</dbReference>
<dbReference type="GO" id="GO:0004497">
    <property type="term" value="F:monooxygenase activity"/>
    <property type="evidence" value="ECO:0007669"/>
    <property type="project" value="UniProtKB-KW"/>
</dbReference>
<dbReference type="PANTHER" id="PTHR46206:SF2">
    <property type="entry name" value="CYTOCHROME P450 MONOOXYGENASE AUSG-RELATED"/>
    <property type="match status" value="1"/>
</dbReference>
<evidence type="ECO:0000256" key="5">
    <source>
        <dbReference type="ARBA" id="ARBA00023002"/>
    </source>
</evidence>
<evidence type="ECO:0000256" key="4">
    <source>
        <dbReference type="ARBA" id="ARBA00022723"/>
    </source>
</evidence>
<comment type="caution">
    <text evidence="11">The sequence shown here is derived from an EMBL/GenBank/DDBJ whole genome shotgun (WGS) entry which is preliminary data.</text>
</comment>
<keyword evidence="7 9" id="KW-0503">Monooxygenase</keyword>
<feature type="transmembrane region" description="Helical" evidence="10">
    <location>
        <begin position="12"/>
        <end position="33"/>
    </location>
</feature>
<dbReference type="GO" id="GO:0020037">
    <property type="term" value="F:heme binding"/>
    <property type="evidence" value="ECO:0007669"/>
    <property type="project" value="InterPro"/>
</dbReference>
<evidence type="ECO:0000313" key="11">
    <source>
        <dbReference type="EMBL" id="KAF4301993.1"/>
    </source>
</evidence>